<accession>A0A9Q1JRT9</accession>
<gene>
    <name evidence="3" type="ORF">Cgig2_006775</name>
</gene>
<feature type="compositionally biased region" description="Basic and acidic residues" evidence="1">
    <location>
        <begin position="259"/>
        <end position="268"/>
    </location>
</feature>
<dbReference type="PANTHER" id="PTHR33240:SF17">
    <property type="entry name" value="EUKARYOTIC PEPTIDE CHAIN RELEASE FACTOR GTP-BINDING SUBUNIT-LIKE"/>
    <property type="match status" value="1"/>
</dbReference>
<feature type="transmembrane region" description="Helical" evidence="2">
    <location>
        <begin position="511"/>
        <end position="534"/>
    </location>
</feature>
<evidence type="ECO:0000256" key="1">
    <source>
        <dbReference type="SAM" id="MobiDB-lite"/>
    </source>
</evidence>
<dbReference type="OrthoDB" id="1752268at2759"/>
<dbReference type="EMBL" id="JAKOGI010000850">
    <property type="protein sequence ID" value="KAJ8429875.1"/>
    <property type="molecule type" value="Genomic_DNA"/>
</dbReference>
<dbReference type="CDD" id="cd00303">
    <property type="entry name" value="retropepsin_like"/>
    <property type="match status" value="1"/>
</dbReference>
<reference evidence="3" key="1">
    <citation type="submission" date="2022-04" db="EMBL/GenBank/DDBJ databases">
        <title>Carnegiea gigantea Genome sequencing and assembly v2.</title>
        <authorList>
            <person name="Copetti D."/>
            <person name="Sanderson M.J."/>
            <person name="Burquez A."/>
            <person name="Wojciechowski M.F."/>
        </authorList>
    </citation>
    <scope>NUCLEOTIDE SEQUENCE</scope>
    <source>
        <strain evidence="3">SGP5-SGP5p</strain>
        <tissue evidence="3">Aerial part</tissue>
    </source>
</reference>
<organism evidence="3 4">
    <name type="scientific">Carnegiea gigantea</name>
    <dbReference type="NCBI Taxonomy" id="171969"/>
    <lineage>
        <taxon>Eukaryota</taxon>
        <taxon>Viridiplantae</taxon>
        <taxon>Streptophyta</taxon>
        <taxon>Embryophyta</taxon>
        <taxon>Tracheophyta</taxon>
        <taxon>Spermatophyta</taxon>
        <taxon>Magnoliopsida</taxon>
        <taxon>eudicotyledons</taxon>
        <taxon>Gunneridae</taxon>
        <taxon>Pentapetalae</taxon>
        <taxon>Caryophyllales</taxon>
        <taxon>Cactineae</taxon>
        <taxon>Cactaceae</taxon>
        <taxon>Cactoideae</taxon>
        <taxon>Echinocereeae</taxon>
        <taxon>Carnegiea</taxon>
    </lineage>
</organism>
<keyword evidence="2" id="KW-0472">Membrane</keyword>
<evidence type="ECO:0000256" key="2">
    <source>
        <dbReference type="SAM" id="Phobius"/>
    </source>
</evidence>
<feature type="region of interest" description="Disordered" evidence="1">
    <location>
        <begin position="55"/>
        <end position="76"/>
    </location>
</feature>
<comment type="caution">
    <text evidence="3">The sequence shown here is derived from an EMBL/GenBank/DDBJ whole genome shotgun (WGS) entry which is preliminary data.</text>
</comment>
<sequence>MLRRSPPTIAPKKPHNVQKYCKFHEQNGHTMVEYCELKKAPHELVDKGQIDHFLNGSHTSFEKNESPHSPSRGMNSVQQKLWIPSRGLRRPSLKAHSKCSRLSKGLVEAPQFASPHNDLLVVKMKVASAIVRRILIDIGSSMDTITWDCLKKLTYPRRDIIPLVHPILAFGGQDVNPTSMIHLPLGFGDKLKARNLETDFLVVDVPTAYKVILGRPTLHRVKTVIVSRPQHPGGWSPRLPSPSSEGPDPRPPPAGAHRHNGDRPRSSDPPKSLEPVSPRPCVSTYGVCMDLLIALLLSLGRPLSPRSCLSLSFRKCLFQLALQILVFDLPSIFLFLQLPQCRWYRATSPSGFQRSALTLTPRAKASAIVTSSSVTLRGFKVPEVAKSKDLTKSCISVNLAAGSALIKIGGNCRALMGVLPATCEVAPMGTRRFSGTRGLVTSRSALRAVRRSGLIVRLFPIMGKGESRRLILAAFNSLTLTNTTGGGTFSKENTLVKHRQWVIMNRGDKGLAMYLVVLLVHKALPLFFPAMLGFGHYLLRGGVRCLEGH</sequence>
<dbReference type="Gene3D" id="2.40.70.10">
    <property type="entry name" value="Acid Proteases"/>
    <property type="match status" value="1"/>
</dbReference>
<dbReference type="Proteomes" id="UP001153076">
    <property type="component" value="Unassembled WGS sequence"/>
</dbReference>
<evidence type="ECO:0000313" key="4">
    <source>
        <dbReference type="Proteomes" id="UP001153076"/>
    </source>
</evidence>
<name>A0A9Q1JRT9_9CARY</name>
<evidence type="ECO:0000313" key="3">
    <source>
        <dbReference type="EMBL" id="KAJ8429875.1"/>
    </source>
</evidence>
<dbReference type="InterPro" id="IPR021109">
    <property type="entry name" value="Peptidase_aspartic_dom_sf"/>
</dbReference>
<keyword evidence="2" id="KW-1133">Transmembrane helix</keyword>
<keyword evidence="4" id="KW-1185">Reference proteome</keyword>
<keyword evidence="2" id="KW-0812">Transmembrane</keyword>
<dbReference type="PANTHER" id="PTHR33240">
    <property type="entry name" value="OS08G0508500 PROTEIN"/>
    <property type="match status" value="1"/>
</dbReference>
<feature type="compositionally biased region" description="Polar residues" evidence="1">
    <location>
        <begin position="67"/>
        <end position="76"/>
    </location>
</feature>
<feature type="region of interest" description="Disordered" evidence="1">
    <location>
        <begin position="229"/>
        <end position="278"/>
    </location>
</feature>
<dbReference type="AlphaFoldDB" id="A0A9Q1JRT9"/>
<protein>
    <submittedName>
        <fullName evidence="3">Uncharacterized protein</fullName>
    </submittedName>
</protein>
<proteinExistence type="predicted"/>